<dbReference type="EMBL" id="JAKJXP020000154">
    <property type="protein sequence ID" value="KAK7741891.1"/>
    <property type="molecule type" value="Genomic_DNA"/>
</dbReference>
<evidence type="ECO:0000256" key="1">
    <source>
        <dbReference type="SAM" id="MobiDB-lite"/>
    </source>
</evidence>
<protein>
    <submittedName>
        <fullName evidence="2">Uncharacterized protein</fullName>
    </submittedName>
</protein>
<organism evidence="2 3">
    <name type="scientific">Diatrype stigma</name>
    <dbReference type="NCBI Taxonomy" id="117547"/>
    <lineage>
        <taxon>Eukaryota</taxon>
        <taxon>Fungi</taxon>
        <taxon>Dikarya</taxon>
        <taxon>Ascomycota</taxon>
        <taxon>Pezizomycotina</taxon>
        <taxon>Sordariomycetes</taxon>
        <taxon>Xylariomycetidae</taxon>
        <taxon>Xylariales</taxon>
        <taxon>Diatrypaceae</taxon>
        <taxon>Diatrype</taxon>
    </lineage>
</organism>
<feature type="region of interest" description="Disordered" evidence="1">
    <location>
        <begin position="1"/>
        <end position="86"/>
    </location>
</feature>
<dbReference type="Proteomes" id="UP001320420">
    <property type="component" value="Unassembled WGS sequence"/>
</dbReference>
<keyword evidence="3" id="KW-1185">Reference proteome</keyword>
<proteinExistence type="predicted"/>
<feature type="compositionally biased region" description="Basic and acidic residues" evidence="1">
    <location>
        <begin position="179"/>
        <end position="199"/>
    </location>
</feature>
<sequence length="657" mass="73028">MASPKREQATGNDTDTESWGMITPPKPSRDESNISNLQRESGSSQDKQGPQDRPDPTEVLASPPPKSDSSRTEASGTPNVEKLEDPVESIIEKKLAELKALKVVSPEEEDRIRSKIRKQQSGRWLGAIRESLVGKDTVPIEYFNRLVAENEGTIGYVAKHTARFERRLQENDEKIRELKQKLDGHEKHNTGTQTTDDKTGYNNAKDSLQREIDDLKDKLTKCEAHGIQSDAKIRELEEANAATALAATSEKETTDGGSGGGKDDAAGHSKHEKDEEIRRLRAKVAKLEADLKTARETSSRHYGRVQELDQARQDGLARERGLKNDVRQSEQDAKDLQKQLDDLLATQKKNASAGGGKSQKEHERLLREAEDLRNEVQRLTKIADNAATTTTTTTPATAAAAATPSEEAVQQQKQQLKDLTDTLASRDRRIRELAAQNRALETERLQWMGGHVRGRATIDTDPANNPQWWDQVEALTKAKRSLDLKVLALFQRLGFANDEELDGAAAVGRLEEILDGLVPAPSTAKGRKRKKPLALNALRLAGQLQSTLRMAADAGRRAEVLERRALDAQPQPQPQKTKEEEEAAVERRLEERDVMHRNHRNAFIGNLVGADQELERVAAAAPPGATRDAINGVRRQFLAFRSWPDPRPSLYMPQPRP</sequence>
<feature type="region of interest" description="Disordered" evidence="1">
    <location>
        <begin position="291"/>
        <end position="314"/>
    </location>
</feature>
<gene>
    <name evidence="2" type="ORF">SLS62_010902</name>
</gene>
<comment type="caution">
    <text evidence="2">The sequence shown here is derived from an EMBL/GenBank/DDBJ whole genome shotgun (WGS) entry which is preliminary data.</text>
</comment>
<feature type="region of interest" description="Disordered" evidence="1">
    <location>
        <begin position="565"/>
        <end position="592"/>
    </location>
</feature>
<feature type="region of interest" description="Disordered" evidence="1">
    <location>
        <begin position="245"/>
        <end position="276"/>
    </location>
</feature>
<feature type="compositionally biased region" description="Basic and acidic residues" evidence="1">
    <location>
        <begin position="576"/>
        <end position="592"/>
    </location>
</feature>
<reference evidence="2 3" key="1">
    <citation type="submission" date="2024-02" db="EMBL/GenBank/DDBJ databases">
        <title>De novo assembly and annotation of 12 fungi associated with fruit tree decline syndrome in Ontario, Canada.</title>
        <authorList>
            <person name="Sulman M."/>
            <person name="Ellouze W."/>
            <person name="Ilyukhin E."/>
        </authorList>
    </citation>
    <scope>NUCLEOTIDE SEQUENCE [LARGE SCALE GENOMIC DNA]</scope>
    <source>
        <strain evidence="2 3">M11/M66-122</strain>
    </source>
</reference>
<feature type="compositionally biased region" description="Polar residues" evidence="1">
    <location>
        <begin position="33"/>
        <end position="48"/>
    </location>
</feature>
<dbReference type="AlphaFoldDB" id="A0AAN9YGZ5"/>
<accession>A0AAN9YGZ5</accession>
<evidence type="ECO:0000313" key="2">
    <source>
        <dbReference type="EMBL" id="KAK7741891.1"/>
    </source>
</evidence>
<feature type="compositionally biased region" description="Basic and acidic residues" evidence="1">
    <location>
        <begin position="261"/>
        <end position="276"/>
    </location>
</feature>
<evidence type="ECO:0000313" key="3">
    <source>
        <dbReference type="Proteomes" id="UP001320420"/>
    </source>
</evidence>
<feature type="region of interest" description="Disordered" evidence="1">
    <location>
        <begin position="179"/>
        <end position="203"/>
    </location>
</feature>
<name>A0AAN9YGZ5_9PEZI</name>